<evidence type="ECO:0000313" key="3">
    <source>
        <dbReference type="EMBL" id="THG41540.1"/>
    </source>
</evidence>
<dbReference type="InterPro" id="IPR036282">
    <property type="entry name" value="Glutathione-S-Trfase_C_sf"/>
</dbReference>
<dbReference type="PROSITE" id="PS50404">
    <property type="entry name" value="GST_NTER"/>
    <property type="match status" value="1"/>
</dbReference>
<dbReference type="PROSITE" id="PS50405">
    <property type="entry name" value="GST_CTER"/>
    <property type="match status" value="1"/>
</dbReference>
<dbReference type="Pfam" id="PF13417">
    <property type="entry name" value="GST_N_3"/>
    <property type="match status" value="1"/>
</dbReference>
<keyword evidence="4" id="KW-1185">Reference proteome</keyword>
<dbReference type="Pfam" id="PF13410">
    <property type="entry name" value="GST_C_2"/>
    <property type="match status" value="1"/>
</dbReference>
<comment type="caution">
    <text evidence="3">The sequence shown here is derived from an EMBL/GenBank/DDBJ whole genome shotgun (WGS) entry which is preliminary data.</text>
</comment>
<evidence type="ECO:0000313" key="4">
    <source>
        <dbReference type="Proteomes" id="UP000308038"/>
    </source>
</evidence>
<dbReference type="EMBL" id="SSTI01000002">
    <property type="protein sequence ID" value="THG41540.1"/>
    <property type="molecule type" value="Genomic_DNA"/>
</dbReference>
<dbReference type="InterPro" id="IPR010987">
    <property type="entry name" value="Glutathione-S-Trfase_C-like"/>
</dbReference>
<feature type="domain" description="GST N-terminal" evidence="1">
    <location>
        <begin position="14"/>
        <end position="93"/>
    </location>
</feature>
<sequence>MLPPTSSNRKRTAMTILLHQYDSSPFSEKVRVCLGIKQLAWAAVDQPVIMPKPDLLALTGAYRRIPVMQIGADIYCDSVLIVRELERRFPSPSLFPTGSTGLDQALAQWTDRSFFQAAVGVIFGGLGDKVDPAFRADREKLSGAPFNPEAMAAAVPYMAAQLRSHAALVSDQLADGRAFLTGDRPGLADANAFYNLWFVRSFHAPAADAFLDLPGLAAWYDRVVAIGHGDRGAATREDAIAAVRDATPAPASVDPADQALAGRNVTVAATDYGRDPVAGRLVGSSPHHWSIAREDDRAGSVVVHLPRLGFALTPAH</sequence>
<feature type="domain" description="GST C-terminal" evidence="2">
    <location>
        <begin position="112"/>
        <end position="249"/>
    </location>
</feature>
<protein>
    <submittedName>
        <fullName evidence="3">Glutathione S-transferase family protein</fullName>
    </submittedName>
</protein>
<reference evidence="3 4" key="1">
    <citation type="submission" date="2019-04" db="EMBL/GenBank/DDBJ databases">
        <title>Microbes associate with the intestines of laboratory mice.</title>
        <authorList>
            <person name="Navarre W."/>
            <person name="Wong E."/>
            <person name="Huang K.C."/>
            <person name="Tropini C."/>
            <person name="Ng K."/>
            <person name="Yu B."/>
        </authorList>
    </citation>
    <scope>NUCLEOTIDE SEQUENCE [LARGE SCALE GENOMIC DNA]</scope>
    <source>
        <strain evidence="3 4">NM83_B4-11</strain>
    </source>
</reference>
<dbReference type="CDD" id="cd00299">
    <property type="entry name" value="GST_C_family"/>
    <property type="match status" value="1"/>
</dbReference>
<dbReference type="Gene3D" id="3.40.30.110">
    <property type="match status" value="2"/>
</dbReference>
<dbReference type="SUPFAM" id="SSF52833">
    <property type="entry name" value="Thioredoxin-like"/>
    <property type="match status" value="1"/>
</dbReference>
<evidence type="ECO:0000259" key="2">
    <source>
        <dbReference type="PROSITE" id="PS50405"/>
    </source>
</evidence>
<proteinExistence type="predicted"/>
<dbReference type="InterPro" id="IPR036249">
    <property type="entry name" value="Thioredoxin-like_sf"/>
</dbReference>
<name>A0ABY2QLE4_9SPHN</name>
<dbReference type="SUPFAM" id="SSF47616">
    <property type="entry name" value="GST C-terminal domain-like"/>
    <property type="match status" value="1"/>
</dbReference>
<organism evidence="3 4">
    <name type="scientific">Sphingomonas olei</name>
    <dbReference type="NCBI Taxonomy" id="1886787"/>
    <lineage>
        <taxon>Bacteria</taxon>
        <taxon>Pseudomonadati</taxon>
        <taxon>Pseudomonadota</taxon>
        <taxon>Alphaproteobacteria</taxon>
        <taxon>Sphingomonadales</taxon>
        <taxon>Sphingomonadaceae</taxon>
        <taxon>Sphingomonas</taxon>
    </lineage>
</organism>
<dbReference type="CDD" id="cd00570">
    <property type="entry name" value="GST_N_family"/>
    <property type="match status" value="1"/>
</dbReference>
<dbReference type="InterPro" id="IPR004045">
    <property type="entry name" value="Glutathione_S-Trfase_N"/>
</dbReference>
<accession>A0ABY2QLE4</accession>
<evidence type="ECO:0000259" key="1">
    <source>
        <dbReference type="PROSITE" id="PS50404"/>
    </source>
</evidence>
<gene>
    <name evidence="3" type="ORF">E5988_03240</name>
</gene>
<dbReference type="Proteomes" id="UP000308038">
    <property type="component" value="Unassembled WGS sequence"/>
</dbReference>